<keyword evidence="2" id="KW-1185">Reference proteome</keyword>
<accession>A0ABP8Q8X1</accession>
<dbReference type="Proteomes" id="UP001500503">
    <property type="component" value="Unassembled WGS sequence"/>
</dbReference>
<name>A0ABP8Q8X1_9ACTN</name>
<sequence length="69" mass="7647">MHGPSTIFTAARAYRQANEADSSKIKLVAPRPYRTWPILVHSAEPDAASLRILPTSVNAREILCTLENE</sequence>
<evidence type="ECO:0000313" key="2">
    <source>
        <dbReference type="Proteomes" id="UP001500503"/>
    </source>
</evidence>
<gene>
    <name evidence="1" type="ORF">GCM10023191_045960</name>
</gene>
<organism evidence="1 2">
    <name type="scientific">Actinoallomurus oryzae</name>
    <dbReference type="NCBI Taxonomy" id="502180"/>
    <lineage>
        <taxon>Bacteria</taxon>
        <taxon>Bacillati</taxon>
        <taxon>Actinomycetota</taxon>
        <taxon>Actinomycetes</taxon>
        <taxon>Streptosporangiales</taxon>
        <taxon>Thermomonosporaceae</taxon>
        <taxon>Actinoallomurus</taxon>
    </lineage>
</organism>
<protein>
    <submittedName>
        <fullName evidence="1">Uncharacterized protein</fullName>
    </submittedName>
</protein>
<evidence type="ECO:0000313" key="1">
    <source>
        <dbReference type="EMBL" id="GAA4499319.1"/>
    </source>
</evidence>
<comment type="caution">
    <text evidence="1">The sequence shown here is derived from an EMBL/GenBank/DDBJ whole genome shotgun (WGS) entry which is preliminary data.</text>
</comment>
<reference evidence="2" key="1">
    <citation type="journal article" date="2019" name="Int. J. Syst. Evol. Microbiol.">
        <title>The Global Catalogue of Microorganisms (GCM) 10K type strain sequencing project: providing services to taxonomists for standard genome sequencing and annotation.</title>
        <authorList>
            <consortium name="The Broad Institute Genomics Platform"/>
            <consortium name="The Broad Institute Genome Sequencing Center for Infectious Disease"/>
            <person name="Wu L."/>
            <person name="Ma J."/>
        </authorList>
    </citation>
    <scope>NUCLEOTIDE SEQUENCE [LARGE SCALE GENOMIC DNA]</scope>
    <source>
        <strain evidence="2">JCM 17933</strain>
    </source>
</reference>
<dbReference type="EMBL" id="BAABHF010000024">
    <property type="protein sequence ID" value="GAA4499319.1"/>
    <property type="molecule type" value="Genomic_DNA"/>
</dbReference>
<proteinExistence type="predicted"/>